<dbReference type="EMBL" id="LXQA010061888">
    <property type="protein sequence ID" value="MCI06454.1"/>
    <property type="molecule type" value="Genomic_DNA"/>
</dbReference>
<evidence type="ECO:0000256" key="1">
    <source>
        <dbReference type="SAM" id="MobiDB-lite"/>
    </source>
</evidence>
<feature type="region of interest" description="Disordered" evidence="1">
    <location>
        <begin position="53"/>
        <end position="118"/>
    </location>
</feature>
<protein>
    <submittedName>
        <fullName evidence="2">Uncharacterized protein</fullName>
    </submittedName>
</protein>
<evidence type="ECO:0000313" key="2">
    <source>
        <dbReference type="EMBL" id="MCI06454.1"/>
    </source>
</evidence>
<comment type="caution">
    <text evidence="2">The sequence shown here is derived from an EMBL/GenBank/DDBJ whole genome shotgun (WGS) entry which is preliminary data.</text>
</comment>
<keyword evidence="3" id="KW-1185">Reference proteome</keyword>
<reference evidence="2 3" key="1">
    <citation type="journal article" date="2018" name="Front. Plant Sci.">
        <title>Red Clover (Trifolium pratense) and Zigzag Clover (T. medium) - A Picture of Genomic Similarities and Differences.</title>
        <authorList>
            <person name="Dluhosova J."/>
            <person name="Istvanek J."/>
            <person name="Nedelnik J."/>
            <person name="Repkova J."/>
        </authorList>
    </citation>
    <scope>NUCLEOTIDE SEQUENCE [LARGE SCALE GENOMIC DNA]</scope>
    <source>
        <strain evidence="3">cv. 10/8</strain>
        <tissue evidence="2">Leaf</tissue>
    </source>
</reference>
<dbReference type="AlphaFoldDB" id="A0A392P3Y4"/>
<name>A0A392P3Y4_9FABA</name>
<evidence type="ECO:0000313" key="3">
    <source>
        <dbReference type="Proteomes" id="UP000265520"/>
    </source>
</evidence>
<gene>
    <name evidence="2" type="ORF">A2U01_0027514</name>
</gene>
<feature type="compositionally biased region" description="Basic residues" evidence="1">
    <location>
        <begin position="109"/>
        <end position="118"/>
    </location>
</feature>
<organism evidence="2 3">
    <name type="scientific">Trifolium medium</name>
    <dbReference type="NCBI Taxonomy" id="97028"/>
    <lineage>
        <taxon>Eukaryota</taxon>
        <taxon>Viridiplantae</taxon>
        <taxon>Streptophyta</taxon>
        <taxon>Embryophyta</taxon>
        <taxon>Tracheophyta</taxon>
        <taxon>Spermatophyta</taxon>
        <taxon>Magnoliopsida</taxon>
        <taxon>eudicotyledons</taxon>
        <taxon>Gunneridae</taxon>
        <taxon>Pentapetalae</taxon>
        <taxon>rosids</taxon>
        <taxon>fabids</taxon>
        <taxon>Fabales</taxon>
        <taxon>Fabaceae</taxon>
        <taxon>Papilionoideae</taxon>
        <taxon>50 kb inversion clade</taxon>
        <taxon>NPAAA clade</taxon>
        <taxon>Hologalegina</taxon>
        <taxon>IRL clade</taxon>
        <taxon>Trifolieae</taxon>
        <taxon>Trifolium</taxon>
    </lineage>
</organism>
<accession>A0A392P3Y4</accession>
<dbReference type="Proteomes" id="UP000265520">
    <property type="component" value="Unassembled WGS sequence"/>
</dbReference>
<feature type="compositionally biased region" description="Basic and acidic residues" evidence="1">
    <location>
        <begin position="81"/>
        <end position="90"/>
    </location>
</feature>
<sequence length="118" mass="13117">MRLVNSKNLKYPTQPLLERRIKEPIPENPTVLFSNEPPDVFLEYMRLMKAVASGTEASEAKSTEDKKATETAATEDIGASETKDSEKVKGPEATTTEVKPTIEKDKGKVVKKPRTVKK</sequence>
<proteinExistence type="predicted"/>
<feature type="compositionally biased region" description="Basic and acidic residues" evidence="1">
    <location>
        <begin position="58"/>
        <end position="69"/>
    </location>
</feature>